<name>A0ABD4TJ48_9EURY</name>
<evidence type="ECO:0000313" key="13">
    <source>
        <dbReference type="EMBL" id="MCM2466984.1"/>
    </source>
</evidence>
<dbReference type="SUPFAM" id="SSF48179">
    <property type="entry name" value="6-phosphogluconate dehydrogenase C-terminal domain-like"/>
    <property type="match status" value="1"/>
</dbReference>
<dbReference type="InterPro" id="IPR013332">
    <property type="entry name" value="KPR_N"/>
</dbReference>
<accession>A0ABD4TJ48</accession>
<dbReference type="SUPFAM" id="SSF51735">
    <property type="entry name" value="NAD(P)-binding Rossmann-fold domains"/>
    <property type="match status" value="1"/>
</dbReference>
<dbReference type="PANTHER" id="PTHR43765">
    <property type="entry name" value="2-DEHYDROPANTOATE 2-REDUCTASE-RELATED"/>
    <property type="match status" value="1"/>
</dbReference>
<keyword evidence="4 10" id="KW-0521">NADP</keyword>
<dbReference type="Pfam" id="PF02558">
    <property type="entry name" value="ApbA"/>
    <property type="match status" value="1"/>
</dbReference>
<keyword evidence="5 10" id="KW-0173">Coenzyme A biosynthesis</keyword>
<comment type="caution">
    <text evidence="13">The sequence shown here is derived from an EMBL/GenBank/DDBJ whole genome shotgun (WGS) entry which is preliminary data.</text>
</comment>
<dbReference type="InterPro" id="IPR013328">
    <property type="entry name" value="6PGD_dom2"/>
</dbReference>
<dbReference type="GO" id="GO:0008677">
    <property type="term" value="F:2-dehydropantoate 2-reductase activity"/>
    <property type="evidence" value="ECO:0007669"/>
    <property type="project" value="UniProtKB-EC"/>
</dbReference>
<dbReference type="EMBL" id="QFDM01000003">
    <property type="protein sequence ID" value="MCM2466984.1"/>
    <property type="molecule type" value="Genomic_DNA"/>
</dbReference>
<evidence type="ECO:0000256" key="2">
    <source>
        <dbReference type="ARBA" id="ARBA00007870"/>
    </source>
</evidence>
<sequence length="303" mass="33100">MKIVVLGAGAVGLTVAAKLSRVADVHAVARKRHADAVRERGLQMTGIWGEGAYRFSCSEDLPRAWQNADYYIVTAKSTDTEAICRQFADAIRGREVASLQNGIGNEEIIARFTDRVIGGMIITGFEWRGDASVHVSVEAAPMKLGRFPSGMDDAVGLLTDLIRKSGIRAEATTEIRTDLWGKTLYNCALNPLGALMNVPYGALADPHAWTIVTAIVREAYRVAEAEGVALPWETPEAYLEHLRTTQLPATAAHHSSMLQDLSRGRKTEIDFMNGAVAALARKHGLDAPYNTCIAEMIRLRERL</sequence>
<evidence type="ECO:0000256" key="8">
    <source>
        <dbReference type="ARBA" id="ARBA00047506"/>
    </source>
</evidence>
<dbReference type="InterPro" id="IPR013752">
    <property type="entry name" value="KPA_reductase"/>
</dbReference>
<evidence type="ECO:0000256" key="10">
    <source>
        <dbReference type="RuleBase" id="RU362068"/>
    </source>
</evidence>
<dbReference type="Pfam" id="PF08546">
    <property type="entry name" value="ApbA_C"/>
    <property type="match status" value="1"/>
</dbReference>
<dbReference type="Proteomes" id="UP001523230">
    <property type="component" value="Unassembled WGS sequence"/>
</dbReference>
<feature type="domain" description="Ketopantoate reductase C-terminal" evidence="12">
    <location>
        <begin position="175"/>
        <end position="300"/>
    </location>
</feature>
<evidence type="ECO:0000259" key="12">
    <source>
        <dbReference type="Pfam" id="PF08546"/>
    </source>
</evidence>
<keyword evidence="14" id="KW-1185">Reference proteome</keyword>
<dbReference type="AlphaFoldDB" id="A0ABD4TJ48"/>
<dbReference type="PANTHER" id="PTHR43765:SF2">
    <property type="entry name" value="2-DEHYDROPANTOATE 2-REDUCTASE"/>
    <property type="match status" value="1"/>
</dbReference>
<keyword evidence="6 10" id="KW-0560">Oxidoreductase</keyword>
<evidence type="ECO:0000313" key="14">
    <source>
        <dbReference type="Proteomes" id="UP001523230"/>
    </source>
</evidence>
<reference evidence="13 14" key="1">
    <citation type="submission" date="2018-05" db="EMBL/GenBank/DDBJ databases">
        <title>Isolation and characterization of genus Methanoculleus species and their viruses from deep sea marine sediment offshore southwestern Taiwan.</title>
        <authorList>
            <person name="Wei W.-H."/>
            <person name="Chen W.-C."/>
            <person name="Lai M.-C."/>
            <person name="Chen S.-C."/>
        </authorList>
    </citation>
    <scope>NUCLEOTIDE SEQUENCE [LARGE SCALE GENOMIC DNA]</scope>
    <source>
        <strain evidence="13 14">CWC-02</strain>
    </source>
</reference>
<evidence type="ECO:0000256" key="6">
    <source>
        <dbReference type="ARBA" id="ARBA00023002"/>
    </source>
</evidence>
<organism evidence="13 14">
    <name type="scientific">Methanoculleus oceani</name>
    <dbReference type="NCBI Taxonomy" id="2184756"/>
    <lineage>
        <taxon>Archaea</taxon>
        <taxon>Methanobacteriati</taxon>
        <taxon>Methanobacteriota</taxon>
        <taxon>Stenosarchaea group</taxon>
        <taxon>Methanomicrobia</taxon>
        <taxon>Methanomicrobiales</taxon>
        <taxon>Methanomicrobiaceae</taxon>
        <taxon>Methanoculleus</taxon>
    </lineage>
</organism>
<evidence type="ECO:0000256" key="3">
    <source>
        <dbReference type="ARBA" id="ARBA00013014"/>
    </source>
</evidence>
<evidence type="ECO:0000256" key="1">
    <source>
        <dbReference type="ARBA" id="ARBA00004724"/>
    </source>
</evidence>
<dbReference type="Gene3D" id="3.40.50.720">
    <property type="entry name" value="NAD(P)-binding Rossmann-like Domain"/>
    <property type="match status" value="1"/>
</dbReference>
<proteinExistence type="inferred from homology"/>
<comment type="catalytic activity">
    <reaction evidence="9">
        <text>(R)-pantoate + NAD(+) = 2-dehydropantoate + NADH + H(+)</text>
        <dbReference type="Rhea" id="RHEA:61292"/>
        <dbReference type="ChEBI" id="CHEBI:11561"/>
        <dbReference type="ChEBI" id="CHEBI:15378"/>
        <dbReference type="ChEBI" id="CHEBI:15980"/>
        <dbReference type="ChEBI" id="CHEBI:57540"/>
        <dbReference type="ChEBI" id="CHEBI:57945"/>
    </reaction>
    <physiologicalReaction direction="right-to-left" evidence="9">
        <dbReference type="Rhea" id="RHEA:61294"/>
    </physiologicalReaction>
</comment>
<feature type="domain" description="Ketopantoate reductase N-terminal" evidence="11">
    <location>
        <begin position="3"/>
        <end position="148"/>
    </location>
</feature>
<evidence type="ECO:0000256" key="7">
    <source>
        <dbReference type="ARBA" id="ARBA00032024"/>
    </source>
</evidence>
<protein>
    <recommendedName>
        <fullName evidence="3 10">2-dehydropantoate 2-reductase</fullName>
        <ecNumber evidence="3 10">1.1.1.169</ecNumber>
    </recommendedName>
    <alternativeName>
        <fullName evidence="7 10">Ketopantoate reductase</fullName>
    </alternativeName>
</protein>
<dbReference type="InterPro" id="IPR008927">
    <property type="entry name" value="6-PGluconate_DH-like_C_sf"/>
</dbReference>
<gene>
    <name evidence="13" type="ORF">DIC75_11835</name>
</gene>
<dbReference type="InterPro" id="IPR036291">
    <property type="entry name" value="NAD(P)-bd_dom_sf"/>
</dbReference>
<comment type="function">
    <text evidence="10">Catalyzes the NADPH-dependent reduction of ketopantoate into pantoic acid.</text>
</comment>
<dbReference type="EC" id="1.1.1.169" evidence="3 10"/>
<dbReference type="RefSeq" id="WP_250988251.1">
    <property type="nucleotide sequence ID" value="NZ_QFDM01000003.1"/>
</dbReference>
<evidence type="ECO:0000259" key="11">
    <source>
        <dbReference type="Pfam" id="PF02558"/>
    </source>
</evidence>
<comment type="similarity">
    <text evidence="2 10">Belongs to the ketopantoate reductase family.</text>
</comment>
<dbReference type="Gene3D" id="1.10.1040.10">
    <property type="entry name" value="N-(1-d-carboxylethyl)-l-norvaline Dehydrogenase, domain 2"/>
    <property type="match status" value="1"/>
</dbReference>
<evidence type="ECO:0000256" key="5">
    <source>
        <dbReference type="ARBA" id="ARBA00022993"/>
    </source>
</evidence>
<dbReference type="GO" id="GO:0015937">
    <property type="term" value="P:coenzyme A biosynthetic process"/>
    <property type="evidence" value="ECO:0007669"/>
    <property type="project" value="UniProtKB-KW"/>
</dbReference>
<dbReference type="InterPro" id="IPR050838">
    <property type="entry name" value="Ketopantoate_reductase"/>
</dbReference>
<evidence type="ECO:0000256" key="9">
    <source>
        <dbReference type="ARBA" id="ARBA00048196"/>
    </source>
</evidence>
<dbReference type="InterPro" id="IPR003710">
    <property type="entry name" value="ApbA"/>
</dbReference>
<evidence type="ECO:0000256" key="4">
    <source>
        <dbReference type="ARBA" id="ARBA00022857"/>
    </source>
</evidence>
<comment type="pathway">
    <text evidence="1 10">Cofactor biosynthesis; coenzyme A biosynthesis.</text>
</comment>
<comment type="catalytic activity">
    <reaction evidence="8">
        <text>(R)-pantoate + NADP(+) = 2-dehydropantoate + NADPH + H(+)</text>
        <dbReference type="Rhea" id="RHEA:16233"/>
        <dbReference type="ChEBI" id="CHEBI:11561"/>
        <dbReference type="ChEBI" id="CHEBI:15378"/>
        <dbReference type="ChEBI" id="CHEBI:15980"/>
        <dbReference type="ChEBI" id="CHEBI:57783"/>
        <dbReference type="ChEBI" id="CHEBI:58349"/>
        <dbReference type="EC" id="1.1.1.169"/>
    </reaction>
    <physiologicalReaction direction="right-to-left" evidence="8">
        <dbReference type="Rhea" id="RHEA:16235"/>
    </physiologicalReaction>
</comment>
<dbReference type="NCBIfam" id="TIGR00745">
    <property type="entry name" value="apbA_panE"/>
    <property type="match status" value="1"/>
</dbReference>